<evidence type="ECO:0000313" key="3">
    <source>
        <dbReference type="Proteomes" id="UP000798488"/>
    </source>
</evidence>
<dbReference type="InterPro" id="IPR028098">
    <property type="entry name" value="Glyco_trans_4-like_N"/>
</dbReference>
<dbReference type="AlphaFoldDB" id="A0A9D2WT12"/>
<dbReference type="CDD" id="cd03812">
    <property type="entry name" value="GT4_CapH-like"/>
    <property type="match status" value="1"/>
</dbReference>
<proteinExistence type="predicted"/>
<name>A0A9D2WT12_9FIRM</name>
<dbReference type="EMBL" id="LSRS01000002">
    <property type="protein sequence ID" value="KAF1086092.1"/>
    <property type="molecule type" value="Genomic_DNA"/>
</dbReference>
<dbReference type="Pfam" id="PF13439">
    <property type="entry name" value="Glyco_transf_4"/>
    <property type="match status" value="1"/>
</dbReference>
<accession>A0A9D2WT12</accession>
<reference evidence="2" key="1">
    <citation type="submission" date="2016-02" db="EMBL/GenBank/DDBJ databases">
        <title>Draft Genome Sequence of Sporotomaculum syntrophicum Strain FB, a Syntrophic Benzoate Degrader.</title>
        <authorList>
            <person name="Nobu M.K."/>
            <person name="Narihiro T."/>
            <person name="Qiu Y.-L."/>
            <person name="Ohashi A."/>
            <person name="Liu W.-T."/>
            <person name="Yuji S."/>
        </authorList>
    </citation>
    <scope>NUCLEOTIDE SEQUENCE</scope>
    <source>
        <strain evidence="2">FB</strain>
    </source>
</reference>
<gene>
    <name evidence="2" type="primary">epsF_2</name>
    <name evidence="2" type="ORF">SPSYN_00830</name>
</gene>
<dbReference type="PANTHER" id="PTHR12526">
    <property type="entry name" value="GLYCOSYLTRANSFERASE"/>
    <property type="match status" value="1"/>
</dbReference>
<keyword evidence="2" id="KW-0808">Transferase</keyword>
<dbReference type="EC" id="2.4.-.-" evidence="2"/>
<dbReference type="Proteomes" id="UP000798488">
    <property type="component" value="Unassembled WGS sequence"/>
</dbReference>
<keyword evidence="2" id="KW-0328">Glycosyltransferase</keyword>
<dbReference type="Pfam" id="PF13692">
    <property type="entry name" value="Glyco_trans_1_4"/>
    <property type="match status" value="1"/>
</dbReference>
<dbReference type="RefSeq" id="WP_161821226.1">
    <property type="nucleotide sequence ID" value="NZ_LSRS01000002.1"/>
</dbReference>
<evidence type="ECO:0000259" key="1">
    <source>
        <dbReference type="Pfam" id="PF13439"/>
    </source>
</evidence>
<feature type="domain" description="Glycosyltransferase subfamily 4-like N-terminal" evidence="1">
    <location>
        <begin position="14"/>
        <end position="175"/>
    </location>
</feature>
<comment type="caution">
    <text evidence="2">The sequence shown here is derived from an EMBL/GenBank/DDBJ whole genome shotgun (WGS) entry which is preliminary data.</text>
</comment>
<dbReference type="GO" id="GO:0016757">
    <property type="term" value="F:glycosyltransferase activity"/>
    <property type="evidence" value="ECO:0007669"/>
    <property type="project" value="UniProtKB-KW"/>
</dbReference>
<evidence type="ECO:0000313" key="2">
    <source>
        <dbReference type="EMBL" id="KAF1086092.1"/>
    </source>
</evidence>
<dbReference type="OrthoDB" id="9804196at2"/>
<protein>
    <submittedName>
        <fullName evidence="2">Glycosyltransferase EpsF</fullName>
        <ecNumber evidence="2">2.4.-.-</ecNumber>
    </submittedName>
</protein>
<keyword evidence="3" id="KW-1185">Reference proteome</keyword>
<sequence>MKRVLIISNTMDAGGAETFLMKVYRYIDRNVLQFDFLVNRPGRNFYEDEIFALGGRMYRGFSKSRYPVKSFNRIRRLVKFGCYDAVLLVAVHPVAWLDLLAARMGGAKIRLVRSTNSSSGGGSVANLLAVLSRPLVRTLATGMLAPSDQAAGWLFGDKAVKEGRVTIITNGLPLEQYRFDPDIRARVRDELGCKDAFVVGHIGRFNKQKNHSYLIEVFAQLVSRCEKACLMLVGTGELEGSIQELVRKKGLAERVLFLGVRSDVPRLLMAMDELILPSLYEGMPNVVVEAQATGLPCLISDTITKEVVLTDLVQRLPLAENKSIWVKESLALGVHDRGCYTRILEVKGYHIQKTAEQVTAMLLDG</sequence>
<dbReference type="Gene3D" id="3.40.50.2000">
    <property type="entry name" value="Glycogen Phosphorylase B"/>
    <property type="match status" value="2"/>
</dbReference>
<organism evidence="2 3">
    <name type="scientific">Sporotomaculum syntrophicum</name>
    <dbReference type="NCBI Taxonomy" id="182264"/>
    <lineage>
        <taxon>Bacteria</taxon>
        <taxon>Bacillati</taxon>
        <taxon>Bacillota</taxon>
        <taxon>Clostridia</taxon>
        <taxon>Eubacteriales</taxon>
        <taxon>Desulfallaceae</taxon>
        <taxon>Sporotomaculum</taxon>
    </lineage>
</organism>
<dbReference type="SUPFAM" id="SSF53756">
    <property type="entry name" value="UDP-Glycosyltransferase/glycogen phosphorylase"/>
    <property type="match status" value="1"/>
</dbReference>